<feature type="transmembrane region" description="Helical" evidence="1">
    <location>
        <begin position="163"/>
        <end position="179"/>
    </location>
</feature>
<gene>
    <name evidence="2" type="ORF">LPB140_01285</name>
</gene>
<feature type="transmembrane region" description="Helical" evidence="1">
    <location>
        <begin position="428"/>
        <end position="447"/>
    </location>
</feature>
<feature type="transmembrane region" description="Helical" evidence="1">
    <location>
        <begin position="184"/>
        <end position="200"/>
    </location>
</feature>
<reference evidence="2 3" key="1">
    <citation type="submission" date="2016-11" db="EMBL/GenBank/DDBJ databases">
        <title>Sphingorhabdus sp. LPB0140, isolated from marine environment.</title>
        <authorList>
            <person name="Kim E."/>
            <person name="Yi H."/>
        </authorList>
    </citation>
    <scope>NUCLEOTIDE SEQUENCE [LARGE SCALE GENOMIC DNA]</scope>
    <source>
        <strain evidence="2 3">LPB0140</strain>
    </source>
</reference>
<feature type="transmembrane region" description="Helical" evidence="1">
    <location>
        <begin position="377"/>
        <end position="408"/>
    </location>
</feature>
<evidence type="ECO:0000256" key="1">
    <source>
        <dbReference type="SAM" id="Phobius"/>
    </source>
</evidence>
<dbReference type="PROSITE" id="PS51257">
    <property type="entry name" value="PROKAR_LIPOPROTEIN"/>
    <property type="match status" value="1"/>
</dbReference>
<feature type="transmembrane region" description="Helical" evidence="1">
    <location>
        <begin position="12"/>
        <end position="32"/>
    </location>
</feature>
<feature type="transmembrane region" description="Helical" evidence="1">
    <location>
        <begin position="346"/>
        <end position="365"/>
    </location>
</feature>
<keyword evidence="3" id="KW-1185">Reference proteome</keyword>
<feature type="transmembrane region" description="Helical" evidence="1">
    <location>
        <begin position="136"/>
        <end position="157"/>
    </location>
</feature>
<accession>A0A1L3J9C0</accession>
<dbReference type="AlphaFoldDB" id="A0A1L3J9C0"/>
<feature type="transmembrane region" description="Helical" evidence="1">
    <location>
        <begin position="287"/>
        <end position="308"/>
    </location>
</feature>
<evidence type="ECO:0000313" key="3">
    <source>
        <dbReference type="Proteomes" id="UP000242561"/>
    </source>
</evidence>
<proteinExistence type="predicted"/>
<dbReference type="KEGG" id="sphl:LPB140_01285"/>
<keyword evidence="1" id="KW-1133">Transmembrane helix</keyword>
<organism evidence="2 3">
    <name type="scientific">Sphingorhabdus lutea</name>
    <dbReference type="NCBI Taxonomy" id="1913578"/>
    <lineage>
        <taxon>Bacteria</taxon>
        <taxon>Pseudomonadati</taxon>
        <taxon>Pseudomonadota</taxon>
        <taxon>Alphaproteobacteria</taxon>
        <taxon>Sphingomonadales</taxon>
        <taxon>Sphingomonadaceae</taxon>
        <taxon>Sphingorhabdus</taxon>
    </lineage>
</organism>
<feature type="transmembrane region" description="Helical" evidence="1">
    <location>
        <begin position="261"/>
        <end position="280"/>
    </location>
</feature>
<feature type="transmembrane region" description="Helical" evidence="1">
    <location>
        <begin position="206"/>
        <end position="224"/>
    </location>
</feature>
<evidence type="ECO:0000313" key="2">
    <source>
        <dbReference type="EMBL" id="APG61693.1"/>
    </source>
</evidence>
<dbReference type="RefSeq" id="WP_072558339.1">
    <property type="nucleotide sequence ID" value="NZ_CP018154.1"/>
</dbReference>
<sequence length="602" mass="67602">MDNMARDKQGWIRQYGSYLLTWLIGCAVIIYFKQPSLSPWDSFDPDDRLRLVQIRDFLAGQSWFDNSQYRMNPPDGAPMHWSRLIEIPYYLLTYILTPLFGQVKALAIATIIVPLSLLGIMSWNMGQIVRQLGGGLLARHLAMIIPFTLTAIFEQFSPMRIDHHGWQIMLSIIALYLLMREKEGLYAFGAGILLACALHISLESLVMSAAFFGWLGIRWIAGFADERRIKQSIAGLAVGSATLYLVATNPAQYLIPYCDAISPPYLAALGAAAIIMLIGTSLKPQKWWVRLFIAALAGGSAIALIYLISPICTKGAFSQLDPLVYRYWYLNINEGLPIWNQKFDGAALRITPPLLMMIALIAILLKQRQHISRQYLCYGYFLLTSLLLACLVWRGVALANAIAVPFIALTIEKLFNLWRREKSIAKRMAAIGAILAILLAGPLLVEMKDSFKAAPKMTNGQIAANKEKIDLKKCNSPRSIMTLDILIKKPSLMLSSFNLGPSILLQTRHSVLASSHHRNDKAMHDQLEIFRQPAAVSAKFIKKHNIDYIIICKGDGEFRLYRKIAPNGLGNNLVNGKLPPYIDRVEVNEDGLQIFHINRKYL</sequence>
<feature type="transmembrane region" description="Helical" evidence="1">
    <location>
        <begin position="236"/>
        <end position="255"/>
    </location>
</feature>
<protein>
    <recommendedName>
        <fullName evidence="4">Glycosyltransferase RgtA/B/C/D-like domain-containing protein</fullName>
    </recommendedName>
</protein>
<dbReference type="STRING" id="1913578.LPB140_01285"/>
<feature type="transmembrane region" description="Helical" evidence="1">
    <location>
        <begin position="105"/>
        <end position="124"/>
    </location>
</feature>
<dbReference type="Proteomes" id="UP000242561">
    <property type="component" value="Chromosome"/>
</dbReference>
<keyword evidence="1" id="KW-0472">Membrane</keyword>
<dbReference type="OrthoDB" id="1082056at2"/>
<keyword evidence="1" id="KW-0812">Transmembrane</keyword>
<name>A0A1L3J9C0_9SPHN</name>
<dbReference type="EMBL" id="CP018154">
    <property type="protein sequence ID" value="APG61693.1"/>
    <property type="molecule type" value="Genomic_DNA"/>
</dbReference>
<evidence type="ECO:0008006" key="4">
    <source>
        <dbReference type="Google" id="ProtNLM"/>
    </source>
</evidence>